<comment type="caution">
    <text evidence="3">The sequence shown here is derived from an EMBL/GenBank/DDBJ whole genome shotgun (WGS) entry which is preliminary data.</text>
</comment>
<keyword evidence="4" id="KW-1185">Reference proteome</keyword>
<evidence type="ECO:0000313" key="3">
    <source>
        <dbReference type="EMBL" id="PHT83176.1"/>
    </source>
</evidence>
<reference evidence="3 4" key="1">
    <citation type="journal article" date="2014" name="Nat. Genet.">
        <title>Genome sequence of the hot pepper provides insights into the evolution of pungency in Capsicum species.</title>
        <authorList>
            <person name="Kim S."/>
            <person name="Park M."/>
            <person name="Yeom S.I."/>
            <person name="Kim Y.M."/>
            <person name="Lee J.M."/>
            <person name="Lee H.A."/>
            <person name="Seo E."/>
            <person name="Choi J."/>
            <person name="Cheong K."/>
            <person name="Kim K.T."/>
            <person name="Jung K."/>
            <person name="Lee G.W."/>
            <person name="Oh S.K."/>
            <person name="Bae C."/>
            <person name="Kim S.B."/>
            <person name="Lee H.Y."/>
            <person name="Kim S.Y."/>
            <person name="Kim M.S."/>
            <person name="Kang B.C."/>
            <person name="Jo Y.D."/>
            <person name="Yang H.B."/>
            <person name="Jeong H.J."/>
            <person name="Kang W.H."/>
            <person name="Kwon J.K."/>
            <person name="Shin C."/>
            <person name="Lim J.Y."/>
            <person name="Park J.H."/>
            <person name="Huh J.H."/>
            <person name="Kim J.S."/>
            <person name="Kim B.D."/>
            <person name="Cohen O."/>
            <person name="Paran I."/>
            <person name="Suh M.C."/>
            <person name="Lee S.B."/>
            <person name="Kim Y.K."/>
            <person name="Shin Y."/>
            <person name="Noh S.J."/>
            <person name="Park J."/>
            <person name="Seo Y.S."/>
            <person name="Kwon S.Y."/>
            <person name="Kim H.A."/>
            <person name="Park J.M."/>
            <person name="Kim H.J."/>
            <person name="Choi S.B."/>
            <person name="Bosland P.W."/>
            <person name="Reeves G."/>
            <person name="Jo S.H."/>
            <person name="Lee B.W."/>
            <person name="Cho H.T."/>
            <person name="Choi H.S."/>
            <person name="Lee M.S."/>
            <person name="Yu Y."/>
            <person name="Do Choi Y."/>
            <person name="Park B.S."/>
            <person name="van Deynze A."/>
            <person name="Ashrafi H."/>
            <person name="Hill T."/>
            <person name="Kim W.T."/>
            <person name="Pai H.S."/>
            <person name="Ahn H.K."/>
            <person name="Yeam I."/>
            <person name="Giovannoni J.J."/>
            <person name="Rose J.K."/>
            <person name="Sorensen I."/>
            <person name="Lee S.J."/>
            <person name="Kim R.W."/>
            <person name="Choi I.Y."/>
            <person name="Choi B.S."/>
            <person name="Lim J.S."/>
            <person name="Lee Y.H."/>
            <person name="Choi D."/>
        </authorList>
    </citation>
    <scope>NUCLEOTIDE SEQUENCE [LARGE SCALE GENOMIC DNA]</scope>
    <source>
        <strain evidence="4">cv. CM334</strain>
    </source>
</reference>
<evidence type="ECO:0000256" key="1">
    <source>
        <dbReference type="SAM" id="MobiDB-lite"/>
    </source>
</evidence>
<dbReference type="Proteomes" id="UP000222542">
    <property type="component" value="Unassembled WGS sequence"/>
</dbReference>
<feature type="compositionally biased region" description="Polar residues" evidence="1">
    <location>
        <begin position="98"/>
        <end position="117"/>
    </location>
</feature>
<reference evidence="3 4" key="2">
    <citation type="journal article" date="2017" name="Genome Biol.">
        <title>New reference genome sequences of hot pepper reveal the massive evolution of plant disease-resistance genes by retroduplication.</title>
        <authorList>
            <person name="Kim S."/>
            <person name="Park J."/>
            <person name="Yeom S.I."/>
            <person name="Kim Y.M."/>
            <person name="Seo E."/>
            <person name="Kim K.T."/>
            <person name="Kim M.S."/>
            <person name="Lee J.M."/>
            <person name="Cheong K."/>
            <person name="Shin H.S."/>
            <person name="Kim S.B."/>
            <person name="Han K."/>
            <person name="Lee J."/>
            <person name="Park M."/>
            <person name="Lee H.A."/>
            <person name="Lee H.Y."/>
            <person name="Lee Y."/>
            <person name="Oh S."/>
            <person name="Lee J.H."/>
            <person name="Choi E."/>
            <person name="Choi E."/>
            <person name="Lee S.E."/>
            <person name="Jeon J."/>
            <person name="Kim H."/>
            <person name="Choi G."/>
            <person name="Song H."/>
            <person name="Lee J."/>
            <person name="Lee S.C."/>
            <person name="Kwon J.K."/>
            <person name="Lee H.Y."/>
            <person name="Koo N."/>
            <person name="Hong Y."/>
            <person name="Kim R.W."/>
            <person name="Kang W.H."/>
            <person name="Huh J.H."/>
            <person name="Kang B.C."/>
            <person name="Yang T.J."/>
            <person name="Lee Y.H."/>
            <person name="Bennetzen J.L."/>
            <person name="Choi D."/>
        </authorList>
    </citation>
    <scope>NUCLEOTIDE SEQUENCE [LARGE SCALE GENOMIC DNA]</scope>
    <source>
        <strain evidence="4">cv. CM334</strain>
    </source>
</reference>
<evidence type="ECO:0000313" key="4">
    <source>
        <dbReference type="Proteomes" id="UP000222542"/>
    </source>
</evidence>
<gene>
    <name evidence="3" type="ORF">T459_11619</name>
</gene>
<dbReference type="EMBL" id="AYRZ02000004">
    <property type="protein sequence ID" value="PHT83176.1"/>
    <property type="molecule type" value="Genomic_DNA"/>
</dbReference>
<evidence type="ECO:0000259" key="2">
    <source>
        <dbReference type="Pfam" id="PF25597"/>
    </source>
</evidence>
<dbReference type="Gramene" id="PHT83176">
    <property type="protein sequence ID" value="PHT83176"/>
    <property type="gene ID" value="T459_11619"/>
</dbReference>
<organism evidence="3 4">
    <name type="scientific">Capsicum annuum</name>
    <name type="common">Capsicum pepper</name>
    <dbReference type="NCBI Taxonomy" id="4072"/>
    <lineage>
        <taxon>Eukaryota</taxon>
        <taxon>Viridiplantae</taxon>
        <taxon>Streptophyta</taxon>
        <taxon>Embryophyta</taxon>
        <taxon>Tracheophyta</taxon>
        <taxon>Spermatophyta</taxon>
        <taxon>Magnoliopsida</taxon>
        <taxon>eudicotyledons</taxon>
        <taxon>Gunneridae</taxon>
        <taxon>Pentapetalae</taxon>
        <taxon>asterids</taxon>
        <taxon>lamiids</taxon>
        <taxon>Solanales</taxon>
        <taxon>Solanaceae</taxon>
        <taxon>Solanoideae</taxon>
        <taxon>Capsiceae</taxon>
        <taxon>Capsicum</taxon>
    </lineage>
</organism>
<dbReference type="InterPro" id="IPR057670">
    <property type="entry name" value="SH3_retrovirus"/>
</dbReference>
<proteinExistence type="predicted"/>
<accession>A0A2G2ZMF6</accession>
<feature type="domain" description="Retroviral polymerase SH3-like" evidence="2">
    <location>
        <begin position="1"/>
        <end position="38"/>
    </location>
</feature>
<feature type="region of interest" description="Disordered" evidence="1">
    <location>
        <begin position="98"/>
        <end position="122"/>
    </location>
</feature>
<protein>
    <recommendedName>
        <fullName evidence="2">Retroviral polymerase SH3-like domain-containing protein</fullName>
    </recommendedName>
</protein>
<name>A0A2G2ZMF6_CAPAN</name>
<sequence>MGVSSYSKGLLLMDLVTNKMFITRDVMFRENEFPFPEAKTSESFEDFLKIDSSIVNHGIVDLYAAFPELSESQSYVPEVLESSKEDLHQSHAPTNTLIDVTSSSPDVGASTSLSPTTDAPRRLSRIPKQPAWLMDYTLLGFGGLSKRLNCSWNLKFRTEMSFKASPQRGEWVIAITTRRGGIAVTYWTWSIFDLGFTSMRCNYGDLLEFDNCEIFLHRDAMAA</sequence>
<dbReference type="AlphaFoldDB" id="A0A2G2ZMF6"/>
<dbReference type="Pfam" id="PF25597">
    <property type="entry name" value="SH3_retrovirus"/>
    <property type="match status" value="1"/>
</dbReference>